<feature type="signal peptide" evidence="1">
    <location>
        <begin position="1"/>
        <end position="23"/>
    </location>
</feature>
<evidence type="ECO:0000313" key="3">
    <source>
        <dbReference type="Proteomes" id="UP001165488"/>
    </source>
</evidence>
<comment type="caution">
    <text evidence="2">The sequence shown here is derived from an EMBL/GenBank/DDBJ whole genome shotgun (WGS) entry which is preliminary data.</text>
</comment>
<protein>
    <submittedName>
        <fullName evidence="2">Long-chain fatty acid transporter</fullName>
    </submittedName>
</protein>
<dbReference type="RefSeq" id="WP_241276025.1">
    <property type="nucleotide sequence ID" value="NZ_JAKZGS010000017.1"/>
</dbReference>
<evidence type="ECO:0000313" key="2">
    <source>
        <dbReference type="EMBL" id="MCH7399529.1"/>
    </source>
</evidence>
<dbReference type="Gene3D" id="2.40.160.60">
    <property type="entry name" value="Outer membrane protein transport protein (OMPP1/FadL/TodX)"/>
    <property type="match status" value="1"/>
</dbReference>
<keyword evidence="1" id="KW-0732">Signal</keyword>
<reference evidence="2" key="1">
    <citation type="submission" date="2022-03" db="EMBL/GenBank/DDBJ databases">
        <title>De novo assembled genomes of Belliella spp. (Cyclobacteriaceae) strains.</title>
        <authorList>
            <person name="Szabo A."/>
            <person name="Korponai K."/>
            <person name="Felfoldi T."/>
        </authorList>
    </citation>
    <scope>NUCLEOTIDE SEQUENCE</scope>
    <source>
        <strain evidence="2">DSM 107340</strain>
    </source>
</reference>
<keyword evidence="3" id="KW-1185">Reference proteome</keyword>
<feature type="chain" id="PRO_5047055599" evidence="1">
    <location>
        <begin position="24"/>
        <end position="502"/>
    </location>
</feature>
<dbReference type="EMBL" id="JAKZGS010000017">
    <property type="protein sequence ID" value="MCH7399529.1"/>
    <property type="molecule type" value="Genomic_DNA"/>
</dbReference>
<dbReference type="SUPFAM" id="SSF56935">
    <property type="entry name" value="Porins"/>
    <property type="match status" value="1"/>
</dbReference>
<dbReference type="Proteomes" id="UP001165488">
    <property type="component" value="Unassembled WGS sequence"/>
</dbReference>
<organism evidence="2 3">
    <name type="scientific">Belliella calami</name>
    <dbReference type="NCBI Taxonomy" id="2923436"/>
    <lineage>
        <taxon>Bacteria</taxon>
        <taxon>Pseudomonadati</taxon>
        <taxon>Bacteroidota</taxon>
        <taxon>Cytophagia</taxon>
        <taxon>Cytophagales</taxon>
        <taxon>Cyclobacteriaceae</taxon>
        <taxon>Belliella</taxon>
    </lineage>
</organism>
<evidence type="ECO:0000256" key="1">
    <source>
        <dbReference type="SAM" id="SignalP"/>
    </source>
</evidence>
<proteinExistence type="predicted"/>
<accession>A0ABS9USR8</accession>
<name>A0ABS9USR8_9BACT</name>
<sequence>MISIKKLILGFLASGLILSESYAQTSYFEDALRFSQFRSTGSARINAIGGAQMSLGGDISNIHGNAAGLGFFRRSEFSISPSFGTWNSESNFLGRFQDDRTPNFSIPNLGVVISRPKGELQPGSFRGGSFGISFNRTANFNSQFGYFSGNERDIPGLNNSLLDFYINQYTNFGEPPVGATDGLVLDIELVQGNPASGYIKDPEYALGNPFNRDELIITEGGINQTSFSYGANFNNKIFIGAGLGISSVNFFQNRIYGEEFRDEQDEEALYYSIEDNTQINGFGANINFGIIYKPIESINLGFNFKSPTWYRLNKETDANIIGDFFTTTGQFEFTERSDSDLFINTTTLSTPLTLSAGATFFVGKNGFISADVDYLDYSQNRISSRDFDTSFENSDIRNALGSTFNYRVGGEYRINIWRLRGGYGFYGNPLVDDSFDRTTQQISGGVGVKLRKMYVDFALINSQFNTLYNSYAIFNNSGQNVGPFTETKNNMTQGMLTVGFNF</sequence>
<gene>
    <name evidence="2" type="ORF">MM236_16115</name>
</gene>